<sequence length="127" mass="14824">MNQNKILYYKIEKDDEQNTLISSLSKNFEYVCPRFVFGKDYCLVKYYKEGLLWKLKDINGNVKIPFKISFGDEIHVGQAALEHPDFLMAEIDLELLLNDAVHHELPKDSNNIIKLTTKNLKFWGKEG</sequence>
<name>A0AC34PXV2_9BILA</name>
<reference evidence="2" key="1">
    <citation type="submission" date="2022-11" db="UniProtKB">
        <authorList>
            <consortium name="WormBaseParasite"/>
        </authorList>
    </citation>
    <scope>IDENTIFICATION</scope>
</reference>
<proteinExistence type="predicted"/>
<evidence type="ECO:0000313" key="1">
    <source>
        <dbReference type="Proteomes" id="UP000887576"/>
    </source>
</evidence>
<evidence type="ECO:0000313" key="2">
    <source>
        <dbReference type="WBParaSite" id="JU765_v2.g10956.t1"/>
    </source>
</evidence>
<dbReference type="Proteomes" id="UP000887576">
    <property type="component" value="Unplaced"/>
</dbReference>
<organism evidence="1 2">
    <name type="scientific">Panagrolaimus sp. JU765</name>
    <dbReference type="NCBI Taxonomy" id="591449"/>
    <lineage>
        <taxon>Eukaryota</taxon>
        <taxon>Metazoa</taxon>
        <taxon>Ecdysozoa</taxon>
        <taxon>Nematoda</taxon>
        <taxon>Chromadorea</taxon>
        <taxon>Rhabditida</taxon>
        <taxon>Tylenchina</taxon>
        <taxon>Panagrolaimomorpha</taxon>
        <taxon>Panagrolaimoidea</taxon>
        <taxon>Panagrolaimidae</taxon>
        <taxon>Panagrolaimus</taxon>
    </lineage>
</organism>
<protein>
    <submittedName>
        <fullName evidence="2">Uncharacterized protein</fullName>
    </submittedName>
</protein>
<dbReference type="WBParaSite" id="JU765_v2.g10956.t1">
    <property type="protein sequence ID" value="JU765_v2.g10956.t1"/>
    <property type="gene ID" value="JU765_v2.g10956"/>
</dbReference>
<accession>A0AC34PXV2</accession>